<comment type="caution">
    <text evidence="2">The sequence shown here is derived from an EMBL/GenBank/DDBJ whole genome shotgun (WGS) entry which is preliminary data.</text>
</comment>
<keyword evidence="3" id="KW-1185">Reference proteome</keyword>
<dbReference type="InterPro" id="IPR051678">
    <property type="entry name" value="AGP_Transferase"/>
</dbReference>
<dbReference type="Proteomes" id="UP000070168">
    <property type="component" value="Unassembled WGS sequence"/>
</dbReference>
<evidence type="ECO:0000313" key="2">
    <source>
        <dbReference type="EMBL" id="KXG52506.1"/>
    </source>
</evidence>
<evidence type="ECO:0008006" key="4">
    <source>
        <dbReference type="Google" id="ProtNLM"/>
    </source>
</evidence>
<dbReference type="RefSeq" id="XP_040651042.1">
    <property type="nucleotide sequence ID" value="XM_040796504.1"/>
</dbReference>
<reference evidence="2 3" key="1">
    <citation type="journal article" date="2016" name="BMC Genomics">
        <title>Genome sequencing and secondary metabolism of the postharvest pathogen Penicillium griseofulvum.</title>
        <authorList>
            <person name="Banani H."/>
            <person name="Marcet-Houben M."/>
            <person name="Ballester A.R."/>
            <person name="Abbruscato P."/>
            <person name="Gonzalez-Candelas L."/>
            <person name="Gabaldon T."/>
            <person name="Spadaro D."/>
        </authorList>
    </citation>
    <scope>NUCLEOTIDE SEQUENCE [LARGE SCALE GENOMIC DNA]</scope>
    <source>
        <strain evidence="2 3">PG3</strain>
    </source>
</reference>
<dbReference type="CDD" id="cd05120">
    <property type="entry name" value="APH_ChoK_like"/>
    <property type="match status" value="1"/>
</dbReference>
<dbReference type="PANTHER" id="PTHR21310">
    <property type="entry name" value="AMINOGLYCOSIDE PHOSPHOTRANSFERASE-RELATED-RELATED"/>
    <property type="match status" value="1"/>
</dbReference>
<proteinExistence type="predicted"/>
<evidence type="ECO:0000256" key="1">
    <source>
        <dbReference type="SAM" id="MobiDB-lite"/>
    </source>
</evidence>
<name>A0A135LU90_PENPA</name>
<dbReference type="EMBL" id="LHQR01000026">
    <property type="protein sequence ID" value="KXG52506.1"/>
    <property type="molecule type" value="Genomic_DNA"/>
</dbReference>
<dbReference type="PANTHER" id="PTHR21310:SF48">
    <property type="entry name" value="AMINOGLYCOSIDE PHOSPHOTRANSFERASE DOMAIN-CONTAINING PROTEIN"/>
    <property type="match status" value="1"/>
</dbReference>
<dbReference type="GeneID" id="63711804"/>
<evidence type="ECO:0000313" key="3">
    <source>
        <dbReference type="Proteomes" id="UP000070168"/>
    </source>
</evidence>
<feature type="region of interest" description="Disordered" evidence="1">
    <location>
        <begin position="1"/>
        <end position="20"/>
    </location>
</feature>
<dbReference type="OrthoDB" id="4177236at2759"/>
<dbReference type="AlphaFoldDB" id="A0A135LU90"/>
<accession>A0A135LU90</accession>
<protein>
    <recommendedName>
        <fullName evidence="4">Aminoglycoside phosphotransferase</fullName>
    </recommendedName>
</protein>
<dbReference type="InterPro" id="IPR011009">
    <property type="entry name" value="Kinase-like_dom_sf"/>
</dbReference>
<gene>
    <name evidence="2" type="ORF">PGRI_087900</name>
</gene>
<sequence length="224" mass="25805">MPFSLPYYRDAGQLPGPLPDQDEIEQATRTLPKRPDFGGRMVVIRDKYVVKYGPLVTDNEGHALLFVEQRLGIPVPRLYAMYRDQDTLYIVMEYIPGISLGTAWPLLTEANKKSIVGQLRCIFDQMRALPSPGFYGSVNGGPIPHRENVLIRKVINSVTNEEEYEIAALVDWETAGWYPSHWEYAHIFPLLQWIDDWPEYVEKILDPFPLEGAMMRVVFNDLEF</sequence>
<dbReference type="OMA" id="YPSYWDY"/>
<organism evidence="2 3">
    <name type="scientific">Penicillium patulum</name>
    <name type="common">Penicillium griseofulvum</name>
    <dbReference type="NCBI Taxonomy" id="5078"/>
    <lineage>
        <taxon>Eukaryota</taxon>
        <taxon>Fungi</taxon>
        <taxon>Dikarya</taxon>
        <taxon>Ascomycota</taxon>
        <taxon>Pezizomycotina</taxon>
        <taxon>Eurotiomycetes</taxon>
        <taxon>Eurotiomycetidae</taxon>
        <taxon>Eurotiales</taxon>
        <taxon>Aspergillaceae</taxon>
        <taxon>Penicillium</taxon>
    </lineage>
</organism>
<dbReference type="SUPFAM" id="SSF56112">
    <property type="entry name" value="Protein kinase-like (PK-like)"/>
    <property type="match status" value="1"/>
</dbReference>
<dbReference type="STRING" id="5078.A0A135LU90"/>